<dbReference type="EnsemblMetazoa" id="GMOY007323-RC">
    <property type="protein sequence ID" value="GMOY007323-PC"/>
    <property type="gene ID" value="GMOY007323"/>
</dbReference>
<dbReference type="VEuPathDB" id="VectorBase:GMOY007323"/>
<feature type="binding site" evidence="15">
    <location>
        <position position="409"/>
    </location>
    <ligand>
        <name>Zn(2+)</name>
        <dbReference type="ChEBI" id="CHEBI:29105"/>
        <label>2</label>
    </ligand>
</feature>
<feature type="transmembrane region" description="Helical" evidence="18">
    <location>
        <begin position="51"/>
        <end position="73"/>
    </location>
</feature>
<evidence type="ECO:0000256" key="18">
    <source>
        <dbReference type="SAM" id="Phobius"/>
    </source>
</evidence>
<proteinExistence type="inferred from homology"/>
<dbReference type="InterPro" id="IPR018299">
    <property type="entry name" value="Alkaline_phosphatase_AS"/>
</dbReference>
<reference evidence="19" key="1">
    <citation type="submission" date="2020-05" db="UniProtKB">
        <authorList>
            <consortium name="EnsemblMetazoa"/>
        </authorList>
    </citation>
    <scope>IDENTIFICATION</scope>
    <source>
        <strain evidence="19">Yale</strain>
    </source>
</reference>
<keyword evidence="13" id="KW-0449">Lipoprotein</keyword>
<evidence type="ECO:0000256" key="15">
    <source>
        <dbReference type="PIRSR" id="PIRSR601952-2"/>
    </source>
</evidence>
<dbReference type="EC" id="3.1.3.1" evidence="3 17"/>
<feature type="binding site" evidence="15">
    <location>
        <position position="128"/>
    </location>
    <ligand>
        <name>Mg(2+)</name>
        <dbReference type="ChEBI" id="CHEBI:18420"/>
    </ligand>
</feature>
<evidence type="ECO:0000256" key="8">
    <source>
        <dbReference type="ARBA" id="ARBA00022801"/>
    </source>
</evidence>
<comment type="cofactor">
    <cofactor evidence="15">
        <name>Zn(2+)</name>
        <dbReference type="ChEBI" id="CHEBI:29105"/>
    </cofactor>
    <text evidence="15">Binds 2 Zn(2+) ions.</text>
</comment>
<dbReference type="PhylomeDB" id="A0A1B0G202"/>
<dbReference type="PRINTS" id="PR00113">
    <property type="entry name" value="ALKPHPHTASE"/>
</dbReference>
<dbReference type="STRING" id="37546.A0A1B0G202"/>
<evidence type="ECO:0000256" key="3">
    <source>
        <dbReference type="ARBA" id="ARBA00012647"/>
    </source>
</evidence>
<evidence type="ECO:0000256" key="13">
    <source>
        <dbReference type="ARBA" id="ARBA00023288"/>
    </source>
</evidence>
<feature type="binding site" evidence="15">
    <location>
        <position position="235"/>
    </location>
    <ligand>
        <name>Mg(2+)</name>
        <dbReference type="ChEBI" id="CHEBI:18420"/>
    </ligand>
</feature>
<dbReference type="PROSITE" id="PS00123">
    <property type="entry name" value="ALKALINE_PHOSPHATASE"/>
    <property type="match status" value="1"/>
</dbReference>
<feature type="binding site" evidence="15">
    <location>
        <position position="526"/>
    </location>
    <ligand>
        <name>Zn(2+)</name>
        <dbReference type="ChEBI" id="CHEBI:29105"/>
        <label>2</label>
    </ligand>
</feature>
<evidence type="ECO:0000256" key="12">
    <source>
        <dbReference type="ARBA" id="ARBA00023180"/>
    </source>
</evidence>
<feature type="binding site" evidence="15">
    <location>
        <position position="237"/>
    </location>
    <ligand>
        <name>Mg(2+)</name>
        <dbReference type="ChEBI" id="CHEBI:18420"/>
    </ligand>
</feature>
<dbReference type="GO" id="GO:0005886">
    <property type="term" value="C:plasma membrane"/>
    <property type="evidence" value="ECO:0007669"/>
    <property type="project" value="UniProtKB-SubCell"/>
</dbReference>
<evidence type="ECO:0000256" key="11">
    <source>
        <dbReference type="ARBA" id="ARBA00023136"/>
    </source>
</evidence>
<evidence type="ECO:0000256" key="16">
    <source>
        <dbReference type="RuleBase" id="RU003946"/>
    </source>
</evidence>
<evidence type="ECO:0000256" key="9">
    <source>
        <dbReference type="ARBA" id="ARBA00022833"/>
    </source>
</evidence>
<dbReference type="GO" id="GO:0046872">
    <property type="term" value="F:metal ion binding"/>
    <property type="evidence" value="ECO:0007669"/>
    <property type="project" value="UniProtKB-KW"/>
</dbReference>
<feature type="binding site" evidence="15">
    <location>
        <position position="449"/>
    </location>
    <ligand>
        <name>Zn(2+)</name>
        <dbReference type="ChEBI" id="CHEBI:29105"/>
        <label>2</label>
    </ligand>
</feature>
<sequence>MIRCGVRQDVNYSSIDGSEGTRMRNVDLNTLPSPSPSSTPMKFYHSNRFKIAATFLLLSLSILITGTCLAYYGKLANNSSATSGSFNLNNLPSEQVIWFEKGEAELLKALNRKENSRKARNVILFVADGMGPNTVTAARIYGFGEDGLMAWEEFPNMGLLKTYCANKLVPDSASTATALFSGVKTNYETSGVDASVDFSNCSASLNSLHQLPTIMSWAQDEGLHTGFVTTTRVTHATPSALYAHVPDRSWECESNMPESAKMQGCTDIATQLVEGNVGQKINVIMGGGRQMLISNISGSEEDPLDHWAGYSKDGRHLIQKWMQKKQEQNRLYQVVQNRDELMAINGTSVNYVLGIFANGHLKYDNELDMGSRSMPSLKEMTVKALQILSSRERGFLLVVEGGLIDQAHHRGKAKKAINEVLAFNNAINASIQALNKEELEDTLIIVTADHSHTLTINGYPDRGTSVFGIAGKSITEGTPYTVLTYGTTRKGFQTDDKCLRKNPATDDTESWEYTQQGAVNTEENNHGGSDVTIHATGAMSHLFHGVHEQSYVAHAISYALRIGRFRENSLVKQLNE</sequence>
<evidence type="ECO:0000256" key="14">
    <source>
        <dbReference type="PIRSR" id="PIRSR601952-1"/>
    </source>
</evidence>
<evidence type="ECO:0000256" key="4">
    <source>
        <dbReference type="ARBA" id="ARBA00022475"/>
    </source>
</evidence>
<evidence type="ECO:0000256" key="17">
    <source>
        <dbReference type="RuleBase" id="RU003947"/>
    </source>
</evidence>
<keyword evidence="11 18" id="KW-0472">Membrane</keyword>
<dbReference type="FunFam" id="3.40.720.10:FF:000008">
    <property type="entry name" value="Alkaline phosphatase"/>
    <property type="match status" value="1"/>
</dbReference>
<dbReference type="Proteomes" id="UP000092444">
    <property type="component" value="Unassembled WGS sequence"/>
</dbReference>
<organism evidence="19 20">
    <name type="scientific">Glossina morsitans morsitans</name>
    <name type="common">Savannah tsetse fly</name>
    <dbReference type="NCBI Taxonomy" id="37546"/>
    <lineage>
        <taxon>Eukaryota</taxon>
        <taxon>Metazoa</taxon>
        <taxon>Ecdysozoa</taxon>
        <taxon>Arthropoda</taxon>
        <taxon>Hexapoda</taxon>
        <taxon>Insecta</taxon>
        <taxon>Pterygota</taxon>
        <taxon>Neoptera</taxon>
        <taxon>Endopterygota</taxon>
        <taxon>Diptera</taxon>
        <taxon>Brachycera</taxon>
        <taxon>Muscomorpha</taxon>
        <taxon>Hippoboscoidea</taxon>
        <taxon>Glossinidae</taxon>
        <taxon>Glossina</taxon>
    </lineage>
</organism>
<keyword evidence="6" id="KW-0336">GPI-anchor</keyword>
<dbReference type="GO" id="GO:0098552">
    <property type="term" value="C:side of membrane"/>
    <property type="evidence" value="ECO:0007669"/>
    <property type="project" value="UniProtKB-KW"/>
</dbReference>
<evidence type="ECO:0000256" key="1">
    <source>
        <dbReference type="ARBA" id="ARBA00004609"/>
    </source>
</evidence>
<comment type="catalytic activity">
    <reaction evidence="17">
        <text>a phosphate monoester + H2O = an alcohol + phosphate</text>
        <dbReference type="Rhea" id="RHEA:15017"/>
        <dbReference type="ChEBI" id="CHEBI:15377"/>
        <dbReference type="ChEBI" id="CHEBI:30879"/>
        <dbReference type="ChEBI" id="CHEBI:43474"/>
        <dbReference type="ChEBI" id="CHEBI:67140"/>
        <dbReference type="EC" id="3.1.3.1"/>
    </reaction>
</comment>
<feature type="binding site" evidence="15">
    <location>
        <position position="450"/>
    </location>
    <ligand>
        <name>Zn(2+)</name>
        <dbReference type="ChEBI" id="CHEBI:29105"/>
        <label>2</label>
    </ligand>
</feature>
<dbReference type="EMBL" id="CCAG010014407">
    <property type="status" value="NOT_ANNOTATED_CDS"/>
    <property type="molecule type" value="Genomic_DNA"/>
</dbReference>
<keyword evidence="20" id="KW-1185">Reference proteome</keyword>
<dbReference type="GO" id="GO:0004035">
    <property type="term" value="F:alkaline phosphatase activity"/>
    <property type="evidence" value="ECO:0007669"/>
    <property type="project" value="UniProtKB-EC"/>
</dbReference>
<comment type="cofactor">
    <cofactor evidence="15">
        <name>Mg(2+)</name>
        <dbReference type="ChEBI" id="CHEBI:18420"/>
    </cofactor>
    <text evidence="15">Binds 1 Mg(2+) ion.</text>
</comment>
<dbReference type="Pfam" id="PF00245">
    <property type="entry name" value="Alk_phosphatase"/>
    <property type="match status" value="1"/>
</dbReference>
<dbReference type="EMBL" id="CCAG010014408">
    <property type="status" value="NOT_ANNOTATED_CDS"/>
    <property type="molecule type" value="Genomic_DNA"/>
</dbReference>
<evidence type="ECO:0000313" key="20">
    <source>
        <dbReference type="Proteomes" id="UP000092444"/>
    </source>
</evidence>
<keyword evidence="8 17" id="KW-0378">Hydrolase</keyword>
<dbReference type="InterPro" id="IPR001952">
    <property type="entry name" value="Alkaline_phosphatase"/>
</dbReference>
<dbReference type="Gene3D" id="3.40.720.10">
    <property type="entry name" value="Alkaline Phosphatase, subunit A"/>
    <property type="match status" value="1"/>
</dbReference>
<name>A0A1B0G202_GLOMM</name>
<accession>A0A1B0G202</accession>
<evidence type="ECO:0000256" key="5">
    <source>
        <dbReference type="ARBA" id="ARBA00022553"/>
    </source>
</evidence>
<dbReference type="PANTHER" id="PTHR11596">
    <property type="entry name" value="ALKALINE PHOSPHATASE"/>
    <property type="match status" value="1"/>
</dbReference>
<evidence type="ECO:0000313" key="19">
    <source>
        <dbReference type="EnsemblMetazoa" id="GMOY007323-PC"/>
    </source>
</evidence>
<keyword evidence="4" id="KW-1003">Cell membrane</keyword>
<dbReference type="AlphaFoldDB" id="A0A1B0G202"/>
<comment type="similarity">
    <text evidence="2 16">Belongs to the alkaline phosphatase family.</text>
</comment>
<keyword evidence="10 15" id="KW-0460">Magnesium</keyword>
<keyword evidence="18" id="KW-1133">Transmembrane helix</keyword>
<dbReference type="SUPFAM" id="SSF53649">
    <property type="entry name" value="Alkaline phosphatase-like"/>
    <property type="match status" value="1"/>
</dbReference>
<comment type="subcellular location">
    <subcellularLocation>
        <location evidence="1">Cell membrane</location>
        <topology evidence="1">Lipid-anchor</topology>
        <topology evidence="1">GPI-anchor</topology>
    </subcellularLocation>
</comment>
<feature type="binding site" evidence="15">
    <location>
        <position position="128"/>
    </location>
    <ligand>
        <name>Zn(2+)</name>
        <dbReference type="ChEBI" id="CHEBI:29105"/>
        <label>2</label>
    </ligand>
</feature>
<keyword evidence="5" id="KW-0597">Phosphoprotein</keyword>
<dbReference type="CDD" id="cd16012">
    <property type="entry name" value="ALP"/>
    <property type="match status" value="1"/>
</dbReference>
<keyword evidence="18" id="KW-0812">Transmembrane</keyword>
<evidence type="ECO:0000256" key="6">
    <source>
        <dbReference type="ARBA" id="ARBA00022622"/>
    </source>
</evidence>
<feature type="active site" description="Phosphoserine intermediate" evidence="14">
    <location>
        <position position="172"/>
    </location>
</feature>
<protein>
    <recommendedName>
        <fullName evidence="3 17">Alkaline phosphatase</fullName>
        <ecNumber evidence="3 17">3.1.3.1</ecNumber>
    </recommendedName>
</protein>
<evidence type="ECO:0000256" key="2">
    <source>
        <dbReference type="ARBA" id="ARBA00005984"/>
    </source>
</evidence>
<evidence type="ECO:0000256" key="7">
    <source>
        <dbReference type="ARBA" id="ARBA00022723"/>
    </source>
</evidence>
<keyword evidence="7 15" id="KW-0479">Metal-binding</keyword>
<keyword evidence="12" id="KW-0325">Glycoprotein</keyword>
<evidence type="ECO:0000256" key="10">
    <source>
        <dbReference type="ARBA" id="ARBA00022842"/>
    </source>
</evidence>
<dbReference type="SMART" id="SM00098">
    <property type="entry name" value="alkPPc"/>
    <property type="match status" value="1"/>
</dbReference>
<feature type="binding site" evidence="15">
    <location>
        <position position="400"/>
    </location>
    <ligand>
        <name>Mg(2+)</name>
        <dbReference type="ChEBI" id="CHEBI:18420"/>
    </ligand>
</feature>
<feature type="binding site" evidence="15">
    <location>
        <position position="405"/>
    </location>
    <ligand>
        <name>Zn(2+)</name>
        <dbReference type="ChEBI" id="CHEBI:29105"/>
        <label>2</label>
    </ligand>
</feature>
<dbReference type="PANTHER" id="PTHR11596:SF5">
    <property type="entry name" value="ALKALINE PHOSPHATASE"/>
    <property type="match status" value="1"/>
</dbReference>
<dbReference type="InterPro" id="IPR017850">
    <property type="entry name" value="Alkaline_phosphatase_core_sf"/>
</dbReference>
<keyword evidence="9 15" id="KW-0862">Zinc</keyword>